<dbReference type="PROSITE" id="PS51257">
    <property type="entry name" value="PROKAR_LIPOPROTEIN"/>
    <property type="match status" value="1"/>
</dbReference>
<organism evidence="2 3">
    <name type="scientific">Alterisphingorhabdus coralli</name>
    <dbReference type="NCBI Taxonomy" id="3071408"/>
    <lineage>
        <taxon>Bacteria</taxon>
        <taxon>Pseudomonadati</taxon>
        <taxon>Pseudomonadota</taxon>
        <taxon>Alphaproteobacteria</taxon>
        <taxon>Sphingomonadales</taxon>
        <taxon>Sphingomonadaceae</taxon>
        <taxon>Alterisphingorhabdus (ex Yan et al. 2024)</taxon>
    </lineage>
</organism>
<protein>
    <recommendedName>
        <fullName evidence="4">Lipoprotein</fullName>
    </recommendedName>
</protein>
<dbReference type="KEGG" id="acoa:RB602_06370"/>
<proteinExistence type="predicted"/>
<name>A0AA97F9A5_9SPHN</name>
<dbReference type="RefSeq" id="WP_317083975.1">
    <property type="nucleotide sequence ID" value="NZ_CP136594.1"/>
</dbReference>
<evidence type="ECO:0008006" key="4">
    <source>
        <dbReference type="Google" id="ProtNLM"/>
    </source>
</evidence>
<dbReference type="EMBL" id="CP136594">
    <property type="protein sequence ID" value="WOE76333.1"/>
    <property type="molecule type" value="Genomic_DNA"/>
</dbReference>
<evidence type="ECO:0000256" key="1">
    <source>
        <dbReference type="SAM" id="SignalP"/>
    </source>
</evidence>
<keyword evidence="1" id="KW-0732">Signal</keyword>
<evidence type="ECO:0000313" key="2">
    <source>
        <dbReference type="EMBL" id="WOE76333.1"/>
    </source>
</evidence>
<feature type="signal peptide" evidence="1">
    <location>
        <begin position="1"/>
        <end position="19"/>
    </location>
</feature>
<dbReference type="AlphaFoldDB" id="A0AA97F9A5"/>
<accession>A0AA97F9A5</accession>
<feature type="chain" id="PRO_5041740516" description="Lipoprotein" evidence="1">
    <location>
        <begin position="20"/>
        <end position="96"/>
    </location>
</feature>
<sequence>MTRIAILAAPLLLTGCFFGATPEPEIRTQTVYVDRLMSCVPENLRAAPEYPDTDEQIAASDGPADRYARVVAGRLLRIARLNEIEPVIEACREVKQ</sequence>
<keyword evidence="3" id="KW-1185">Reference proteome</keyword>
<evidence type="ECO:0000313" key="3">
    <source>
        <dbReference type="Proteomes" id="UP001302429"/>
    </source>
</evidence>
<dbReference type="Proteomes" id="UP001302429">
    <property type="component" value="Chromosome"/>
</dbReference>
<reference evidence="2 3" key="1">
    <citation type="submission" date="2023-10" db="EMBL/GenBank/DDBJ databases">
        <title>Complete genome sequence of a Sphingomonadaceae bacterium.</title>
        <authorList>
            <person name="Yan C."/>
        </authorList>
    </citation>
    <scope>NUCLEOTIDE SEQUENCE [LARGE SCALE GENOMIC DNA]</scope>
    <source>
        <strain evidence="2 3">SCSIO 66989</strain>
    </source>
</reference>
<gene>
    <name evidence="2" type="ORF">RB602_06370</name>
</gene>